<organism evidence="5 6">
    <name type="scientific">Blastopirellula marina</name>
    <dbReference type="NCBI Taxonomy" id="124"/>
    <lineage>
        <taxon>Bacteria</taxon>
        <taxon>Pseudomonadati</taxon>
        <taxon>Planctomycetota</taxon>
        <taxon>Planctomycetia</taxon>
        <taxon>Pirellulales</taxon>
        <taxon>Pirellulaceae</taxon>
        <taxon>Blastopirellula</taxon>
    </lineage>
</organism>
<keyword evidence="2" id="KW-0805">Transcription regulation</keyword>
<evidence type="ECO:0000256" key="3">
    <source>
        <dbReference type="ARBA" id="ARBA00023125"/>
    </source>
</evidence>
<dbReference type="Proteomes" id="UP000239388">
    <property type="component" value="Unassembled WGS sequence"/>
</dbReference>
<dbReference type="AlphaFoldDB" id="A0A2S8G9H6"/>
<dbReference type="GO" id="GO:0045892">
    <property type="term" value="P:negative regulation of DNA-templated transcription"/>
    <property type="evidence" value="ECO:0007669"/>
    <property type="project" value="InterPro"/>
</dbReference>
<accession>A0A2S8G9H6</accession>
<gene>
    <name evidence="5" type="ORF">C5Y98_03925</name>
</gene>
<dbReference type="Gene3D" id="1.10.4040.10">
    <property type="entry name" value="Penicillinase repressor domain"/>
    <property type="match status" value="1"/>
</dbReference>
<keyword evidence="4" id="KW-0804">Transcription</keyword>
<dbReference type="PIRSF" id="PIRSF019455">
    <property type="entry name" value="CopR_AtkY"/>
    <property type="match status" value="1"/>
</dbReference>
<evidence type="ECO:0000313" key="6">
    <source>
        <dbReference type="Proteomes" id="UP000239388"/>
    </source>
</evidence>
<name>A0A2S8G9H6_9BACT</name>
<sequence length="136" mass="15587">MAQRSGKLGGNGVSELNRSELEVLRILWDEGELKPAEIQQRFAWEIENPTLRSVLVGLVEKEVISREKRGKAYFYRAKARRRSLFSRTMRRMAQVFTGGSTAELLMQLLKQENLSPAEIDELQRLANEKATPQDPK</sequence>
<dbReference type="Pfam" id="PF03965">
    <property type="entry name" value="Penicillinase_R"/>
    <property type="match status" value="1"/>
</dbReference>
<evidence type="ECO:0000256" key="4">
    <source>
        <dbReference type="ARBA" id="ARBA00023163"/>
    </source>
</evidence>
<dbReference type="InterPro" id="IPR036390">
    <property type="entry name" value="WH_DNA-bd_sf"/>
</dbReference>
<dbReference type="SUPFAM" id="SSF46785">
    <property type="entry name" value="Winged helix' DNA-binding domain"/>
    <property type="match status" value="1"/>
</dbReference>
<evidence type="ECO:0000313" key="5">
    <source>
        <dbReference type="EMBL" id="PQO41115.1"/>
    </source>
</evidence>
<evidence type="ECO:0000256" key="2">
    <source>
        <dbReference type="ARBA" id="ARBA00023015"/>
    </source>
</evidence>
<dbReference type="InterPro" id="IPR036388">
    <property type="entry name" value="WH-like_DNA-bd_sf"/>
</dbReference>
<reference evidence="5 6" key="1">
    <citation type="submission" date="2018-02" db="EMBL/GenBank/DDBJ databases">
        <title>Comparative genomes isolates from brazilian mangrove.</title>
        <authorList>
            <person name="Araujo J.E."/>
            <person name="Taketani R.G."/>
            <person name="Silva M.C.P."/>
            <person name="Loureco M.V."/>
            <person name="Andreote F.D."/>
        </authorList>
    </citation>
    <scope>NUCLEOTIDE SEQUENCE [LARGE SCALE GENOMIC DNA]</scope>
    <source>
        <strain evidence="5 6">NAP PRIS-MGV</strain>
    </source>
</reference>
<evidence type="ECO:0000256" key="1">
    <source>
        <dbReference type="ARBA" id="ARBA00011046"/>
    </source>
</evidence>
<dbReference type="InterPro" id="IPR005650">
    <property type="entry name" value="BlaI_family"/>
</dbReference>
<dbReference type="EMBL" id="PUIB01000006">
    <property type="protein sequence ID" value="PQO41115.1"/>
    <property type="molecule type" value="Genomic_DNA"/>
</dbReference>
<comment type="caution">
    <text evidence="5">The sequence shown here is derived from an EMBL/GenBank/DDBJ whole genome shotgun (WGS) entry which is preliminary data.</text>
</comment>
<proteinExistence type="inferred from homology"/>
<dbReference type="Gene3D" id="1.10.10.10">
    <property type="entry name" value="Winged helix-like DNA-binding domain superfamily/Winged helix DNA-binding domain"/>
    <property type="match status" value="1"/>
</dbReference>
<keyword evidence="3" id="KW-0238">DNA-binding</keyword>
<comment type="similarity">
    <text evidence="1">Belongs to the BlaI transcriptional regulatory family.</text>
</comment>
<protein>
    <submittedName>
        <fullName evidence="5">Transcriptional regulator</fullName>
    </submittedName>
</protein>
<dbReference type="GO" id="GO:0003677">
    <property type="term" value="F:DNA binding"/>
    <property type="evidence" value="ECO:0007669"/>
    <property type="project" value="UniProtKB-KW"/>
</dbReference>